<evidence type="ECO:0000256" key="2">
    <source>
        <dbReference type="ARBA" id="ARBA00022448"/>
    </source>
</evidence>
<dbReference type="eggNOG" id="KOG2500">
    <property type="taxonomic scope" value="Eukaryota"/>
</dbReference>
<dbReference type="InterPro" id="IPR011993">
    <property type="entry name" value="PH-like_dom_sf"/>
</dbReference>
<reference evidence="7" key="2">
    <citation type="submission" date="2007-04" db="EMBL/GenBank/DDBJ databases">
        <title>The genome of the human body louse.</title>
        <authorList>
            <consortium name="The Human Body Louse Genome Consortium"/>
            <person name="Kirkness E."/>
            <person name="Walenz B."/>
            <person name="Hass B."/>
            <person name="Bruggner R."/>
            <person name="Strausberg R."/>
        </authorList>
    </citation>
    <scope>NUCLEOTIDE SEQUENCE</scope>
    <source>
        <strain evidence="7">USDA</strain>
    </source>
</reference>
<reference evidence="7" key="1">
    <citation type="submission" date="2007-04" db="EMBL/GenBank/DDBJ databases">
        <title>Annotation of Pediculus humanus corporis strain USDA.</title>
        <authorList>
            <person name="Kirkness E."/>
            <person name="Hannick L."/>
            <person name="Hass B."/>
            <person name="Bruggner R."/>
            <person name="Lawson D."/>
            <person name="Bidwell S."/>
            <person name="Joardar V."/>
            <person name="Caler E."/>
            <person name="Walenz B."/>
            <person name="Inman J."/>
            <person name="Schobel S."/>
            <person name="Galinsky K."/>
            <person name="Amedeo P."/>
            <person name="Strausberg R."/>
        </authorList>
    </citation>
    <scope>NUCLEOTIDE SEQUENCE</scope>
    <source>
        <strain evidence="7">USDA</strain>
    </source>
</reference>
<dbReference type="KEGG" id="phu:Phum_PHUM558890"/>
<evidence type="ECO:0000256" key="1">
    <source>
        <dbReference type="ARBA" id="ARBA00007736"/>
    </source>
</evidence>
<keyword evidence="2" id="KW-0813">Transport</keyword>
<dbReference type="SUPFAM" id="SSF50729">
    <property type="entry name" value="PH domain-like"/>
    <property type="match status" value="1"/>
</dbReference>
<name>E0W0L6_PEDHC</name>
<keyword evidence="3" id="KW-0254">Endocytosis</keyword>
<feature type="compositionally biased region" description="Pro residues" evidence="5">
    <location>
        <begin position="183"/>
        <end position="197"/>
    </location>
</feature>
<gene>
    <name evidence="8" type="primary">8234691</name>
    <name evidence="7" type="ORF">Phum_PHUM558890</name>
</gene>
<evidence type="ECO:0000259" key="6">
    <source>
        <dbReference type="Pfam" id="PF07933"/>
    </source>
</evidence>
<dbReference type="GO" id="GO:0015031">
    <property type="term" value="P:protein transport"/>
    <property type="evidence" value="ECO:0007669"/>
    <property type="project" value="UniProtKB-KW"/>
</dbReference>
<dbReference type="VEuPathDB" id="VectorBase:PHUM558890"/>
<dbReference type="HOGENOM" id="CLU_069884_1_0_1"/>
<evidence type="ECO:0000256" key="5">
    <source>
        <dbReference type="SAM" id="MobiDB-lite"/>
    </source>
</evidence>
<dbReference type="Proteomes" id="UP000009046">
    <property type="component" value="Unassembled WGS sequence"/>
</dbReference>
<keyword evidence="9" id="KW-1185">Reference proteome</keyword>
<dbReference type="GeneID" id="8234691"/>
<feature type="compositionally biased region" description="Polar residues" evidence="5">
    <location>
        <begin position="210"/>
        <end position="243"/>
    </location>
</feature>
<dbReference type="Pfam" id="PF07933">
    <property type="entry name" value="DUF1681"/>
    <property type="match status" value="1"/>
</dbReference>
<dbReference type="InterPro" id="IPR012466">
    <property type="entry name" value="NECAP_PHear"/>
</dbReference>
<dbReference type="PANTHER" id="PTHR12847">
    <property type="entry name" value="ATP-BINDING CASSETTE ABC TRANSPORTER-RELATED"/>
    <property type="match status" value="1"/>
</dbReference>
<dbReference type="EMBL" id="DS235861">
    <property type="protein sequence ID" value="EEB19172.1"/>
    <property type="molecule type" value="Genomic_DNA"/>
</dbReference>
<dbReference type="RefSeq" id="XP_002431910.1">
    <property type="nucleotide sequence ID" value="XM_002431865.1"/>
</dbReference>
<dbReference type="EMBL" id="AAZO01006787">
    <property type="status" value="NOT_ANNOTATED_CDS"/>
    <property type="molecule type" value="Genomic_DNA"/>
</dbReference>
<dbReference type="CDD" id="cd13228">
    <property type="entry name" value="PHear_NECAP"/>
    <property type="match status" value="1"/>
</dbReference>
<dbReference type="CTD" id="8234691"/>
<dbReference type="OrthoDB" id="10265489at2759"/>
<proteinExistence type="inferred from homology"/>
<dbReference type="Gene3D" id="2.30.29.30">
    <property type="entry name" value="Pleckstrin-homology domain (PH domain)/Phosphotyrosine-binding domain (PTB)"/>
    <property type="match status" value="1"/>
</dbReference>
<dbReference type="FunCoup" id="E0W0L6">
    <property type="interactions" value="899"/>
</dbReference>
<sequence>MESYESVLLVKSEVFVFKIPPRTSNRGYRAADWNLQAPQWTGRMRLVSKGKDCVLKLEDKVTGELFAKCPIETYPGVAIEAVTDSSRYFVLRIQDDNGRSAFIGVGFSDRSDSFDLNVALQDHFKWLKKSEEIEKEKEEPRQELDLRFKEGETIKININVAKKKDGNDNENKSKSKTGKTGILPPPPGGIKIAPPPSGGCKVTPVGSPVHASSPSVTPSGSQTNPFTDGSSGSSTNANWFIVP</sequence>
<evidence type="ECO:0000313" key="9">
    <source>
        <dbReference type="Proteomes" id="UP000009046"/>
    </source>
</evidence>
<dbReference type="InParanoid" id="E0W0L6"/>
<dbReference type="GO" id="GO:0006897">
    <property type="term" value="P:endocytosis"/>
    <property type="evidence" value="ECO:0007669"/>
    <property type="project" value="UniProtKB-KW"/>
</dbReference>
<evidence type="ECO:0000256" key="4">
    <source>
        <dbReference type="ARBA" id="ARBA00022927"/>
    </source>
</evidence>
<dbReference type="OMA" id="LTTNRGH"/>
<reference evidence="8" key="3">
    <citation type="submission" date="2021-02" db="UniProtKB">
        <authorList>
            <consortium name="EnsemblMetazoa"/>
        </authorList>
    </citation>
    <scope>IDENTIFICATION</scope>
    <source>
        <strain evidence="8">USDA</strain>
    </source>
</reference>
<dbReference type="PANTHER" id="PTHR12847:SF9">
    <property type="entry name" value="NECAP-LIKE PROTEIN CG9132"/>
    <property type="match status" value="1"/>
</dbReference>
<dbReference type="EnsemblMetazoa" id="PHUM558890-RA">
    <property type="protein sequence ID" value="PHUM558890-PA"/>
    <property type="gene ID" value="PHUM558890"/>
</dbReference>
<evidence type="ECO:0000313" key="7">
    <source>
        <dbReference type="EMBL" id="EEB19172.1"/>
    </source>
</evidence>
<dbReference type="AlphaFoldDB" id="E0W0L6"/>
<accession>E0W0L6</accession>
<protein>
    <recommendedName>
        <fullName evidence="6">NECAP PHear domain-containing protein</fullName>
    </recommendedName>
</protein>
<evidence type="ECO:0000313" key="8">
    <source>
        <dbReference type="EnsemblMetazoa" id="PHUM558890-PA"/>
    </source>
</evidence>
<comment type="similarity">
    <text evidence="1">Belongs to the NECAP family.</text>
</comment>
<keyword evidence="4" id="KW-0653">Protein transport</keyword>
<feature type="domain" description="NECAP PHear" evidence="6">
    <location>
        <begin position="4"/>
        <end position="159"/>
    </location>
</feature>
<evidence type="ECO:0000256" key="3">
    <source>
        <dbReference type="ARBA" id="ARBA00022583"/>
    </source>
</evidence>
<organism>
    <name type="scientific">Pediculus humanus subsp. corporis</name>
    <name type="common">Body louse</name>
    <dbReference type="NCBI Taxonomy" id="121224"/>
    <lineage>
        <taxon>Eukaryota</taxon>
        <taxon>Metazoa</taxon>
        <taxon>Ecdysozoa</taxon>
        <taxon>Arthropoda</taxon>
        <taxon>Hexapoda</taxon>
        <taxon>Insecta</taxon>
        <taxon>Pterygota</taxon>
        <taxon>Neoptera</taxon>
        <taxon>Paraneoptera</taxon>
        <taxon>Psocodea</taxon>
        <taxon>Troctomorpha</taxon>
        <taxon>Phthiraptera</taxon>
        <taxon>Anoplura</taxon>
        <taxon>Pediculidae</taxon>
        <taxon>Pediculus</taxon>
    </lineage>
</organism>
<dbReference type="STRING" id="121224.E0W0L6"/>
<dbReference type="GO" id="GO:0030125">
    <property type="term" value="C:clathrin vesicle coat"/>
    <property type="evidence" value="ECO:0007669"/>
    <property type="project" value="TreeGrafter"/>
</dbReference>
<dbReference type="FunFam" id="2.30.29.30:FF:000064">
    <property type="entry name" value="Adaptin ear-binding coat-associated protein 1"/>
    <property type="match status" value="1"/>
</dbReference>
<feature type="compositionally biased region" description="Basic and acidic residues" evidence="5">
    <location>
        <begin position="162"/>
        <end position="173"/>
    </location>
</feature>
<feature type="region of interest" description="Disordered" evidence="5">
    <location>
        <begin position="160"/>
        <end position="243"/>
    </location>
</feature>